<name>A0A822ZE48_NELNU</name>
<dbReference type="AlphaFoldDB" id="A0A822ZE48"/>
<keyword evidence="2" id="KW-1185">Reference proteome</keyword>
<comment type="caution">
    <text evidence="1">The sequence shown here is derived from an EMBL/GenBank/DDBJ whole genome shotgun (WGS) entry which is preliminary data.</text>
</comment>
<dbReference type="Proteomes" id="UP000607653">
    <property type="component" value="Unassembled WGS sequence"/>
</dbReference>
<proteinExistence type="predicted"/>
<evidence type="ECO:0000313" key="2">
    <source>
        <dbReference type="Proteomes" id="UP000607653"/>
    </source>
</evidence>
<accession>A0A822ZE48</accession>
<evidence type="ECO:0000313" key="1">
    <source>
        <dbReference type="EMBL" id="DAD43412.1"/>
    </source>
</evidence>
<protein>
    <submittedName>
        <fullName evidence="1">Uncharacterized protein</fullName>
    </submittedName>
</protein>
<reference evidence="1 2" key="1">
    <citation type="journal article" date="2020" name="Mol. Biol. Evol.">
        <title>Distinct Expression and Methylation Patterns for Genes with Different Fates following a Single Whole-Genome Duplication in Flowering Plants.</title>
        <authorList>
            <person name="Shi T."/>
            <person name="Rahmani R.S."/>
            <person name="Gugger P.F."/>
            <person name="Wang M."/>
            <person name="Li H."/>
            <person name="Zhang Y."/>
            <person name="Li Z."/>
            <person name="Wang Q."/>
            <person name="Van de Peer Y."/>
            <person name="Marchal K."/>
            <person name="Chen J."/>
        </authorList>
    </citation>
    <scope>NUCLEOTIDE SEQUENCE [LARGE SCALE GENOMIC DNA]</scope>
    <source>
        <tissue evidence="1">Leaf</tissue>
    </source>
</reference>
<dbReference type="EMBL" id="DUZY01000006">
    <property type="protein sequence ID" value="DAD43412.1"/>
    <property type="molecule type" value="Genomic_DNA"/>
</dbReference>
<organism evidence="1 2">
    <name type="scientific">Nelumbo nucifera</name>
    <name type="common">Sacred lotus</name>
    <dbReference type="NCBI Taxonomy" id="4432"/>
    <lineage>
        <taxon>Eukaryota</taxon>
        <taxon>Viridiplantae</taxon>
        <taxon>Streptophyta</taxon>
        <taxon>Embryophyta</taxon>
        <taxon>Tracheophyta</taxon>
        <taxon>Spermatophyta</taxon>
        <taxon>Magnoliopsida</taxon>
        <taxon>Proteales</taxon>
        <taxon>Nelumbonaceae</taxon>
        <taxon>Nelumbo</taxon>
    </lineage>
</organism>
<gene>
    <name evidence="1" type="ORF">HUJ06_001642</name>
</gene>
<sequence>MLSIVSGEVKESSSSIDASLTCTFLPGTAGDVCTGKPLGLMPLAINVPRSHSTSARS</sequence>